<dbReference type="InterPro" id="IPR045135">
    <property type="entry name" value="Rpn7_N"/>
</dbReference>
<dbReference type="AlphaFoldDB" id="A0A0H5RN20"/>
<keyword evidence="5" id="KW-0736">Signalosome</keyword>
<proteinExistence type="inferred from homology"/>
<keyword evidence="4" id="KW-0963">Cytoplasm</keyword>
<evidence type="ECO:0000256" key="3">
    <source>
        <dbReference type="ARBA" id="ARBA00008793"/>
    </source>
</evidence>
<evidence type="ECO:0000256" key="6">
    <source>
        <dbReference type="ARBA" id="ARBA00023242"/>
    </source>
</evidence>
<evidence type="ECO:0000256" key="2">
    <source>
        <dbReference type="ARBA" id="ARBA00004496"/>
    </source>
</evidence>
<dbReference type="Pfam" id="PF01399">
    <property type="entry name" value="PCI"/>
    <property type="match status" value="1"/>
</dbReference>
<dbReference type="PANTHER" id="PTHR14145">
    <property type="entry name" value="26S PROTESOME SUBUNIT 6"/>
    <property type="match status" value="1"/>
</dbReference>
<dbReference type="InterPro" id="IPR000717">
    <property type="entry name" value="PCI_dom"/>
</dbReference>
<comment type="similarity">
    <text evidence="3">Belongs to the CSN1 family.</text>
</comment>
<reference evidence="8" key="1">
    <citation type="submission" date="2015-04" db="EMBL/GenBank/DDBJ databases">
        <title>The genome sequence of the plant pathogenic Rhizarian Plasmodiophora brassicae reveals insights in its biotrophic life cycle and the origin of chitin synthesis.</title>
        <authorList>
            <person name="Schwelm A."/>
            <person name="Fogelqvist J."/>
            <person name="Knaust A."/>
            <person name="Julke S."/>
            <person name="Lilja T."/>
            <person name="Dhandapani V."/>
            <person name="Bonilla-Rosso G."/>
            <person name="Karlsson M."/>
            <person name="Shevchenko A."/>
            <person name="Choi S.R."/>
            <person name="Kim H.G."/>
            <person name="Park J.Y."/>
            <person name="Lim Y.P."/>
            <person name="Ludwig-Muller J."/>
            <person name="Dixelius C."/>
        </authorList>
    </citation>
    <scope>NUCLEOTIDE SEQUENCE</scope>
    <source>
        <tissue evidence="8">Potato root galls</tissue>
    </source>
</reference>
<keyword evidence="6" id="KW-0539">Nucleus</keyword>
<evidence type="ECO:0000256" key="1">
    <source>
        <dbReference type="ARBA" id="ARBA00004123"/>
    </source>
</evidence>
<evidence type="ECO:0000256" key="4">
    <source>
        <dbReference type="ARBA" id="ARBA00022490"/>
    </source>
</evidence>
<dbReference type="Gene3D" id="1.25.40.570">
    <property type="match status" value="1"/>
</dbReference>
<dbReference type="GO" id="GO:0008180">
    <property type="term" value="C:COP9 signalosome"/>
    <property type="evidence" value="ECO:0007669"/>
    <property type="project" value="UniProtKB-KW"/>
</dbReference>
<feature type="domain" description="PCI" evidence="7">
    <location>
        <begin position="291"/>
        <end position="377"/>
    </location>
</feature>
<accession>A0A0H5RN20</accession>
<evidence type="ECO:0000256" key="5">
    <source>
        <dbReference type="ARBA" id="ARBA00022790"/>
    </source>
</evidence>
<dbReference type="SMART" id="SM00088">
    <property type="entry name" value="PINT"/>
    <property type="match status" value="1"/>
</dbReference>
<protein>
    <recommendedName>
        <fullName evidence="7">PCI domain-containing protein</fullName>
    </recommendedName>
</protein>
<comment type="subcellular location">
    <subcellularLocation>
        <location evidence="2">Cytoplasm</location>
    </subcellularLocation>
    <subcellularLocation>
        <location evidence="1">Nucleus</location>
    </subcellularLocation>
</comment>
<sequence>MTDHIIGHLTESYSGPALIIRLSSLVGSDPENTGVRQYFINYLKSNTLNTSLLQKIDIPPNPENCQWREDADTKFAQRLSQAERNLQECKASQNGSKIQSAIVSIARLHSHVGGNHNAAMTRLSSLRELVIDPAEKVSLMLAIVTENVHAGQLHKVQPEIMRFVASNEADHYPTQVAVLKAILALSHINQLHFQEAAKILLSIDQLPDYPELFTVADLTRLTVLSAMASFDRARLRKDLMNNPKFIEMPDICRLSCDALSEFCSLKFSQALEHVGQMISNYLFADPYLTENVRIAAIDSIRRSAMLSYVSPYESICMNKMAKVFNLTVPQTERDLVYLIRQGLLPAKVDTQHCILWANKSKQRENTFLLCEKVMSRFIATSSAMSLRVAQLQYDVIVGGKKSNSDERLTGQFNIQ</sequence>
<dbReference type="SUPFAM" id="SSF46785">
    <property type="entry name" value="Winged helix' DNA-binding domain"/>
    <property type="match status" value="1"/>
</dbReference>
<dbReference type="GO" id="GO:0005737">
    <property type="term" value="C:cytoplasm"/>
    <property type="evidence" value="ECO:0007669"/>
    <property type="project" value="UniProtKB-SubCell"/>
</dbReference>
<dbReference type="PANTHER" id="PTHR14145:SF2">
    <property type="entry name" value="COP9 SIGNALOSOME COMPLEX SUBUNIT 1"/>
    <property type="match status" value="1"/>
</dbReference>
<dbReference type="InterPro" id="IPR036390">
    <property type="entry name" value="WH_DNA-bd_sf"/>
</dbReference>
<dbReference type="InterPro" id="IPR019585">
    <property type="entry name" value="Rpn7/CSN1"/>
</dbReference>
<dbReference type="EMBL" id="HACM01009697">
    <property type="protein sequence ID" value="CRZ10139.1"/>
    <property type="molecule type" value="Transcribed_RNA"/>
</dbReference>
<evidence type="ECO:0000313" key="8">
    <source>
        <dbReference type="EMBL" id="CRZ10139.1"/>
    </source>
</evidence>
<organism evidence="8">
    <name type="scientific">Spongospora subterranea</name>
    <dbReference type="NCBI Taxonomy" id="70186"/>
    <lineage>
        <taxon>Eukaryota</taxon>
        <taxon>Sar</taxon>
        <taxon>Rhizaria</taxon>
        <taxon>Endomyxa</taxon>
        <taxon>Phytomyxea</taxon>
        <taxon>Plasmodiophorida</taxon>
        <taxon>Plasmodiophoridae</taxon>
        <taxon>Spongospora</taxon>
    </lineage>
</organism>
<dbReference type="Pfam" id="PF10602">
    <property type="entry name" value="RPN7"/>
    <property type="match status" value="1"/>
</dbReference>
<name>A0A0H5RN20_9EUKA</name>
<evidence type="ECO:0000259" key="7">
    <source>
        <dbReference type="SMART" id="SM00088"/>
    </source>
</evidence>